<dbReference type="Pfam" id="PF06325">
    <property type="entry name" value="PrmA"/>
    <property type="match status" value="1"/>
</dbReference>
<dbReference type="EMBL" id="CP000596">
    <property type="protein sequence ID" value="ABP00339.1"/>
    <property type="molecule type" value="Genomic_DNA"/>
</dbReference>
<dbReference type="InterPro" id="IPR051720">
    <property type="entry name" value="rRNA_MeTrfase/Polyamine_Synth"/>
</dbReference>
<dbReference type="GO" id="GO:0008988">
    <property type="term" value="F:rRNA (adenine-N6-)-methyltransferase activity"/>
    <property type="evidence" value="ECO:0007669"/>
    <property type="project" value="TreeGrafter"/>
</dbReference>
<dbReference type="PANTHER" id="PTHR23290:SF0">
    <property type="entry name" value="RRNA N6-ADENOSINE-METHYLTRANSFERASE METTL5"/>
    <property type="match status" value="1"/>
</dbReference>
<dbReference type="Proteomes" id="UP000001568">
    <property type="component" value="Chromosome 16"/>
</dbReference>
<evidence type="ECO:0008006" key="4">
    <source>
        <dbReference type="Google" id="ProtNLM"/>
    </source>
</evidence>
<dbReference type="STRING" id="436017.A4S9D9"/>
<dbReference type="Gramene" id="ABP00339">
    <property type="protein sequence ID" value="ABP00339"/>
    <property type="gene ID" value="OSTLU_89455"/>
</dbReference>
<keyword evidence="3" id="KW-1185">Reference proteome</keyword>
<dbReference type="PANTHER" id="PTHR23290">
    <property type="entry name" value="RRNA N6-ADENOSINE-METHYLTRANSFERASE METTL5"/>
    <property type="match status" value="1"/>
</dbReference>
<dbReference type="HOGENOM" id="CLU_074702_1_0_1"/>
<reference evidence="2 3" key="1">
    <citation type="journal article" date="2007" name="Proc. Natl. Acad. Sci. U.S.A.">
        <title>The tiny eukaryote Ostreococcus provides genomic insights into the paradox of plankton speciation.</title>
        <authorList>
            <person name="Palenik B."/>
            <person name="Grimwood J."/>
            <person name="Aerts A."/>
            <person name="Rouze P."/>
            <person name="Salamov A."/>
            <person name="Putnam N."/>
            <person name="Dupont C."/>
            <person name="Jorgensen R."/>
            <person name="Derelle E."/>
            <person name="Rombauts S."/>
            <person name="Zhou K."/>
            <person name="Otillar R."/>
            <person name="Merchant S.S."/>
            <person name="Podell S."/>
            <person name="Gaasterland T."/>
            <person name="Napoli C."/>
            <person name="Gendler K."/>
            <person name="Manuell A."/>
            <person name="Tai V."/>
            <person name="Vallon O."/>
            <person name="Piganeau G."/>
            <person name="Jancek S."/>
            <person name="Heijde M."/>
            <person name="Jabbari K."/>
            <person name="Bowler C."/>
            <person name="Lohr M."/>
            <person name="Robbens S."/>
            <person name="Werner G."/>
            <person name="Dubchak I."/>
            <person name="Pazour G.J."/>
            <person name="Ren Q."/>
            <person name="Paulsen I."/>
            <person name="Delwiche C."/>
            <person name="Schmutz J."/>
            <person name="Rokhsar D."/>
            <person name="Van de Peer Y."/>
            <person name="Moreau H."/>
            <person name="Grigoriev I.V."/>
        </authorList>
    </citation>
    <scope>NUCLEOTIDE SEQUENCE [LARGE SCALE GENOMIC DNA]</scope>
    <source>
        <strain evidence="2 3">CCE9901</strain>
    </source>
</reference>
<dbReference type="InterPro" id="IPR029063">
    <property type="entry name" value="SAM-dependent_MTases_sf"/>
</dbReference>
<evidence type="ECO:0000313" key="2">
    <source>
        <dbReference type="EMBL" id="ABP00339.1"/>
    </source>
</evidence>
<dbReference type="OrthoDB" id="7848332at2759"/>
<name>A4S9D9_OSTLU</name>
<accession>A4S9D9</accession>
<dbReference type="AlphaFoldDB" id="A4S9D9"/>
<sequence length="273" mass="29109">MRARQLESALSANVDETFATPKQRLEQYPTNAALAAGVLHGARARGDVEGKFVVDLGCGTGILSVAATLCDAAVVVGVDVDEDALTRCAENLRAFEPALEVELVCGDVIDGSWTLGGRRMGRGGKRCDTVLMNPPFGAWRGGADVAFLRAAFKIADGAIYSLHKTSTRAHIEKVAKTRFHAREAEVLAQLKYDLPATYGHHREKSVEIAVDLWRFEPTPGAVIDDEALELELAHDASIDGLARDLSSKAHVRGGRGGGRRGGGRRGARGGRGK</sequence>
<evidence type="ECO:0000313" key="3">
    <source>
        <dbReference type="Proteomes" id="UP000001568"/>
    </source>
</evidence>
<evidence type="ECO:0000256" key="1">
    <source>
        <dbReference type="SAM" id="MobiDB-lite"/>
    </source>
</evidence>
<dbReference type="Gene3D" id="3.40.50.150">
    <property type="entry name" value="Vaccinia Virus protein VP39"/>
    <property type="match status" value="1"/>
</dbReference>
<proteinExistence type="predicted"/>
<organism evidence="2 3">
    <name type="scientific">Ostreococcus lucimarinus (strain CCE9901)</name>
    <dbReference type="NCBI Taxonomy" id="436017"/>
    <lineage>
        <taxon>Eukaryota</taxon>
        <taxon>Viridiplantae</taxon>
        <taxon>Chlorophyta</taxon>
        <taxon>Mamiellophyceae</taxon>
        <taxon>Mamiellales</taxon>
        <taxon>Bathycoccaceae</taxon>
        <taxon>Ostreococcus</taxon>
    </lineage>
</organism>
<feature type="compositionally biased region" description="Basic residues" evidence="1">
    <location>
        <begin position="249"/>
        <end position="273"/>
    </location>
</feature>
<protein>
    <recommendedName>
        <fullName evidence="4">Methyltransferase small domain-containing protein</fullName>
    </recommendedName>
</protein>
<dbReference type="SUPFAM" id="SSF53335">
    <property type="entry name" value="S-adenosyl-L-methionine-dependent methyltransferases"/>
    <property type="match status" value="1"/>
</dbReference>
<feature type="region of interest" description="Disordered" evidence="1">
    <location>
        <begin position="248"/>
        <end position="273"/>
    </location>
</feature>
<dbReference type="KEGG" id="olu:OSTLU_89455"/>
<dbReference type="OMA" id="IDDEARM"/>
<dbReference type="eggNOG" id="KOG3420">
    <property type="taxonomic scope" value="Eukaryota"/>
</dbReference>
<gene>
    <name evidence="2" type="ORF">OSTLU_89455</name>
</gene>
<dbReference type="RefSeq" id="XP_001422045.1">
    <property type="nucleotide sequence ID" value="XM_001422008.1"/>
</dbReference>
<dbReference type="GeneID" id="5005949"/>